<sequence>MGLTRLQEHSPHVELVRSLSGGCQNSTEFSPPLDSRRLGDQTWHKLSLLADSSRRARATGGLTPERDSMSSRQRLMK</sequence>
<gene>
    <name evidence="2" type="ORF">PXEA_LOCUS35984</name>
</gene>
<reference evidence="2" key="1">
    <citation type="submission" date="2018-11" db="EMBL/GenBank/DDBJ databases">
        <authorList>
            <consortium name="Pathogen Informatics"/>
        </authorList>
    </citation>
    <scope>NUCLEOTIDE SEQUENCE</scope>
</reference>
<name>A0A448XQS2_9PLAT</name>
<feature type="region of interest" description="Disordered" evidence="1">
    <location>
        <begin position="17"/>
        <end position="37"/>
    </location>
</feature>
<keyword evidence="3" id="KW-1185">Reference proteome</keyword>
<dbReference type="Proteomes" id="UP000784294">
    <property type="component" value="Unassembled WGS sequence"/>
</dbReference>
<accession>A0A448XQS2</accession>
<comment type="caution">
    <text evidence="2">The sequence shown here is derived from an EMBL/GenBank/DDBJ whole genome shotgun (WGS) entry which is preliminary data.</text>
</comment>
<organism evidence="2 3">
    <name type="scientific">Protopolystoma xenopodis</name>
    <dbReference type="NCBI Taxonomy" id="117903"/>
    <lineage>
        <taxon>Eukaryota</taxon>
        <taxon>Metazoa</taxon>
        <taxon>Spiralia</taxon>
        <taxon>Lophotrochozoa</taxon>
        <taxon>Platyhelminthes</taxon>
        <taxon>Monogenea</taxon>
        <taxon>Polyopisthocotylea</taxon>
        <taxon>Polystomatidea</taxon>
        <taxon>Polystomatidae</taxon>
        <taxon>Protopolystoma</taxon>
    </lineage>
</organism>
<evidence type="ECO:0000313" key="3">
    <source>
        <dbReference type="Proteomes" id="UP000784294"/>
    </source>
</evidence>
<dbReference type="AlphaFoldDB" id="A0A448XQS2"/>
<dbReference type="EMBL" id="CAAALY010275040">
    <property type="protein sequence ID" value="VEL42544.1"/>
    <property type="molecule type" value="Genomic_DNA"/>
</dbReference>
<evidence type="ECO:0000313" key="2">
    <source>
        <dbReference type="EMBL" id="VEL42544.1"/>
    </source>
</evidence>
<protein>
    <submittedName>
        <fullName evidence="2">Uncharacterized protein</fullName>
    </submittedName>
</protein>
<evidence type="ECO:0000256" key="1">
    <source>
        <dbReference type="SAM" id="MobiDB-lite"/>
    </source>
</evidence>
<proteinExistence type="predicted"/>
<feature type="region of interest" description="Disordered" evidence="1">
    <location>
        <begin position="53"/>
        <end position="77"/>
    </location>
</feature>